<feature type="transmembrane region" description="Helical" evidence="1">
    <location>
        <begin position="322"/>
        <end position="339"/>
    </location>
</feature>
<dbReference type="EMBL" id="LBPX01000009">
    <property type="protein sequence ID" value="KKP67820.1"/>
    <property type="molecule type" value="Genomic_DNA"/>
</dbReference>
<comment type="caution">
    <text evidence="3">The sequence shown here is derived from an EMBL/GenBank/DDBJ whole genome shotgun (WGS) entry which is preliminary data.</text>
</comment>
<dbReference type="SUPFAM" id="SSF54427">
    <property type="entry name" value="NTF2-like"/>
    <property type="match status" value="1"/>
</dbReference>
<keyword evidence="1" id="KW-0812">Transmembrane</keyword>
<feature type="transmembrane region" description="Helical" evidence="1">
    <location>
        <begin position="297"/>
        <end position="315"/>
    </location>
</feature>
<dbReference type="Pfam" id="PF05223">
    <property type="entry name" value="MecA_N"/>
    <property type="match status" value="1"/>
</dbReference>
<proteinExistence type="predicted"/>
<keyword evidence="1" id="KW-1133">Transmembrane helix</keyword>
<feature type="transmembrane region" description="Helical" evidence="1">
    <location>
        <begin position="126"/>
        <end position="146"/>
    </location>
</feature>
<feature type="transmembrane region" description="Helical" evidence="1">
    <location>
        <begin position="152"/>
        <end position="171"/>
    </location>
</feature>
<dbReference type="Proteomes" id="UP000034127">
    <property type="component" value="Unassembled WGS sequence"/>
</dbReference>
<gene>
    <name evidence="3" type="ORF">UR63_C0009G0010</name>
</gene>
<feature type="transmembrane region" description="Helical" evidence="1">
    <location>
        <begin position="367"/>
        <end position="384"/>
    </location>
</feature>
<feature type="domain" description="NTF2-like N-terminal transpeptidase" evidence="2">
    <location>
        <begin position="396"/>
        <end position="496"/>
    </location>
</feature>
<accession>A0A0G0DXW9</accession>
<feature type="transmembrane region" description="Helical" evidence="1">
    <location>
        <begin position="7"/>
        <end position="27"/>
    </location>
</feature>
<evidence type="ECO:0000256" key="1">
    <source>
        <dbReference type="SAM" id="Phobius"/>
    </source>
</evidence>
<feature type="transmembrane region" description="Helical" evidence="1">
    <location>
        <begin position="268"/>
        <end position="285"/>
    </location>
</feature>
<feature type="transmembrane region" description="Helical" evidence="1">
    <location>
        <begin position="345"/>
        <end position="362"/>
    </location>
</feature>
<feature type="transmembrane region" description="Helical" evidence="1">
    <location>
        <begin position="217"/>
        <end position="240"/>
    </location>
</feature>
<evidence type="ECO:0000259" key="2">
    <source>
        <dbReference type="Pfam" id="PF05223"/>
    </source>
</evidence>
<evidence type="ECO:0000313" key="3">
    <source>
        <dbReference type="EMBL" id="KKP67820.1"/>
    </source>
</evidence>
<organism evidence="3 4">
    <name type="scientific">Candidatus Roizmanbacteria bacterium GW2011_GWC2_35_12</name>
    <dbReference type="NCBI Taxonomy" id="1618485"/>
    <lineage>
        <taxon>Bacteria</taxon>
        <taxon>Candidatus Roizmaniibacteriota</taxon>
    </lineage>
</organism>
<feature type="transmembrane region" description="Helical" evidence="1">
    <location>
        <begin position="178"/>
        <end position="205"/>
    </location>
</feature>
<dbReference type="InterPro" id="IPR007887">
    <property type="entry name" value="MecA_N"/>
</dbReference>
<evidence type="ECO:0000313" key="4">
    <source>
        <dbReference type="Proteomes" id="UP000034127"/>
    </source>
</evidence>
<dbReference type="Gene3D" id="3.10.450.100">
    <property type="entry name" value="NTF2-like, domain 1"/>
    <property type="match status" value="1"/>
</dbReference>
<feature type="transmembrane region" description="Helical" evidence="1">
    <location>
        <begin position="88"/>
        <end position="114"/>
    </location>
</feature>
<reference evidence="3 4" key="1">
    <citation type="journal article" date="2015" name="Nature">
        <title>rRNA introns, odd ribosomes, and small enigmatic genomes across a large radiation of phyla.</title>
        <authorList>
            <person name="Brown C.T."/>
            <person name="Hug L.A."/>
            <person name="Thomas B.C."/>
            <person name="Sharon I."/>
            <person name="Castelle C.J."/>
            <person name="Singh A."/>
            <person name="Wilkins M.J."/>
            <person name="Williams K.H."/>
            <person name="Banfield J.F."/>
        </authorList>
    </citation>
    <scope>NUCLEOTIDE SEQUENCE [LARGE SCALE GENOMIC DNA]</scope>
</reference>
<dbReference type="AlphaFoldDB" id="A0A0G0DXW9"/>
<protein>
    <recommendedName>
        <fullName evidence="2">NTF2-like N-terminal transpeptidase domain-containing protein</fullName>
    </recommendedName>
</protein>
<dbReference type="GO" id="GO:0046677">
    <property type="term" value="P:response to antibiotic"/>
    <property type="evidence" value="ECO:0007669"/>
    <property type="project" value="InterPro"/>
</dbReference>
<keyword evidence="1" id="KW-0472">Membrane</keyword>
<name>A0A0G0DXW9_9BACT</name>
<dbReference type="InterPro" id="IPR032710">
    <property type="entry name" value="NTF2-like_dom_sf"/>
</dbReference>
<sequence>MKKINNLLFTIIIIFFLAFLIFSYRSIFFTPYDNNYYRDLYDHSQWNIAISKRSVSDDIVYKVTGFDLVKNWSFFQIDPQTPVLGKYLYGYSILLFHNAEIISIFVFLFSAFFFYLISKKILSDGFLAQASLLIFVSEPLIFQQMSLSMLDLPQLLFLLVHIYSILELVAFKKKSKYIFWLLVSGLTLGGFISLKIGFFSIAIIIADLLYLYLNKKIFRAIPIILIAGLTYIVSYLPFFLQGHTLIEFLKNQKWIVISYWMASKSKPIYGMAVITLISGFIKGWYKGATLDRVAEWTILWPAYLLISFKLLLGGLSKLDRKVLYLLIMSGCFIFLYSIVPFSARYLVLVIPLLILISIKNIFKIRKLFLIIIISLYFFQIINVLRPSPTSVLSSIARVWKVGAYQDLYSFLDKSTKNEISRRDFWRHGQLLEKNLGVTEKNISIHLPYVFFWQNETKGNLEINYITKLGKIVNNQKVHFVREENNWRIKWNYQLLLNKYNLGDKIVTNYENGRYGKLLSKKGQIISEAVIRPIFFVTHANIKDEFFVQNQLIFLIGLKKHDLEYIYKANWQPDWPAEIGPLKYNLSPEVLDNYKFDESISIEYRPMRIKNLEYLALYPQLDPVLGGSIILEKKDGSKQTIIKRDKVDGQDIIYEKDNSIR</sequence>